<evidence type="ECO:0000256" key="1">
    <source>
        <dbReference type="SAM" id="Phobius"/>
    </source>
</evidence>
<comment type="caution">
    <text evidence="2">The sequence shown here is derived from an EMBL/GenBank/DDBJ whole genome shotgun (WGS) entry which is preliminary data.</text>
</comment>
<organism evidence="2 3">
    <name type="scientific">Nocardioides potassii</name>
    <dbReference type="NCBI Taxonomy" id="2911371"/>
    <lineage>
        <taxon>Bacteria</taxon>
        <taxon>Bacillati</taxon>
        <taxon>Actinomycetota</taxon>
        <taxon>Actinomycetes</taxon>
        <taxon>Propionibacteriales</taxon>
        <taxon>Nocardioidaceae</taxon>
        <taxon>Nocardioides</taxon>
    </lineage>
</organism>
<feature type="transmembrane region" description="Helical" evidence="1">
    <location>
        <begin position="12"/>
        <end position="33"/>
    </location>
</feature>
<dbReference type="Proteomes" id="UP001201161">
    <property type="component" value="Unassembled WGS sequence"/>
</dbReference>
<evidence type="ECO:0008006" key="4">
    <source>
        <dbReference type="Google" id="ProtNLM"/>
    </source>
</evidence>
<evidence type="ECO:0000313" key="3">
    <source>
        <dbReference type="Proteomes" id="UP001201161"/>
    </source>
</evidence>
<dbReference type="RefSeq" id="WP_236402831.1">
    <property type="nucleotide sequence ID" value="NZ_JAKJHZ010000009.1"/>
</dbReference>
<evidence type="ECO:0000313" key="2">
    <source>
        <dbReference type="EMBL" id="MCF6378760.1"/>
    </source>
</evidence>
<reference evidence="2 3" key="1">
    <citation type="submission" date="2022-01" db="EMBL/GenBank/DDBJ databases">
        <title>Nocardioides sp. nov., an actinomycete isolated from mining soil.</title>
        <authorList>
            <person name="Liu L."/>
        </authorList>
    </citation>
    <scope>NUCLEOTIDE SEQUENCE [LARGE SCALE GENOMIC DNA]</scope>
    <source>
        <strain evidence="2 3">KLBMP 9356</strain>
    </source>
</reference>
<sequence>MAGSRDAVARGRFALVVALLGVASALTAVAVAPTMATQAVVVLAAVSAAAGLAGVQSLLAVPGTRVHSLWPPRRSAAVPLVLAGRCTDTVRHPVRPRAPGRA</sequence>
<feature type="transmembrane region" description="Helical" evidence="1">
    <location>
        <begin position="39"/>
        <end position="61"/>
    </location>
</feature>
<keyword evidence="1" id="KW-0812">Transmembrane</keyword>
<proteinExistence type="predicted"/>
<keyword evidence="1" id="KW-1133">Transmembrane helix</keyword>
<protein>
    <recommendedName>
        <fullName evidence="4">MFS transporter</fullName>
    </recommendedName>
</protein>
<keyword evidence="3" id="KW-1185">Reference proteome</keyword>
<gene>
    <name evidence="2" type="ORF">L2K70_14190</name>
</gene>
<name>A0ABS9HC32_9ACTN</name>
<dbReference type="EMBL" id="JAKJHZ010000009">
    <property type="protein sequence ID" value="MCF6378760.1"/>
    <property type="molecule type" value="Genomic_DNA"/>
</dbReference>
<accession>A0ABS9HC32</accession>
<keyword evidence="1" id="KW-0472">Membrane</keyword>